<dbReference type="EMBL" id="JGDM01000047">
    <property type="protein sequence ID" value="EXZ44831.1"/>
    <property type="molecule type" value="Genomic_DNA"/>
</dbReference>
<evidence type="ECO:0000313" key="1">
    <source>
        <dbReference type="EMBL" id="EXZ44831.1"/>
    </source>
</evidence>
<dbReference type="RefSeq" id="WP_032570376.1">
    <property type="nucleotide sequence ID" value="NZ_JGDM01000047.1"/>
</dbReference>
<dbReference type="InterPro" id="IPR032762">
    <property type="entry name" value="Polysacc_deac_3"/>
</dbReference>
<reference evidence="1 2" key="1">
    <citation type="submission" date="2014-02" db="EMBL/GenBank/DDBJ databases">
        <authorList>
            <person name="Sears C."/>
            <person name="Carroll K."/>
            <person name="Sack B.R."/>
            <person name="Qadri F."/>
            <person name="Myers L.L."/>
            <person name="Chung G.-T."/>
            <person name="Escheverria P."/>
            <person name="Fraser C.M."/>
            <person name="Sadzewicz L."/>
            <person name="Shefchek K.A."/>
            <person name="Tallon L."/>
            <person name="Das S.P."/>
            <person name="Daugherty S."/>
            <person name="Mongodin E.F."/>
        </authorList>
    </citation>
    <scope>NUCLEOTIDE SEQUENCE [LARGE SCALE GENOMIC DNA]</scope>
    <source>
        <strain evidence="1 2">2-F-2 #4</strain>
    </source>
</reference>
<sequence>MNKLFQIYATLFAICLCTSCIDEKSLYITPQKISYLYPYANEKSHSDAEITIELKNGHVSAQEIIENGISIPPLKYNKSMLVMLTQDDCIHTAFCRTWAVIHGKPVSDSNPFRLASAGAHQLLYDAHQLLNGDLPPNIITAQKTLGCTDGCGNETRFSFTTTIAPEEKWMNVQSKVMFSETTDYARFYNKSGLSWYDIVELLNYGTGIAFHDVKAADVNAAENIREHFIIAQDSILKHLAGRGCKMLAEPNGNKTYLEAAQAYEPIRTLTAQTGTIRLNPFSVNGDLSKKVLHRAFYNSPAEVKNAIETQMKVPVETREAVHIGVHNTDNGWTDFLLWLNDTYGKDGEDCVWMPSQEEYYEYNYYRMHGKIEKSANGSTLKLIVNLPSQEYFYYPSVTINLKGLKKEDIKSIESNSAVTGLSYGNYQDGVMLNIDCRRFLVEHATHFVEQYEKDKTNQSNKADALYFVNMLKESSKKAELLNRIK</sequence>
<evidence type="ECO:0000313" key="2">
    <source>
        <dbReference type="Proteomes" id="UP000022272"/>
    </source>
</evidence>
<dbReference type="Pfam" id="PF15421">
    <property type="entry name" value="Polysacc_deac_3"/>
    <property type="match status" value="1"/>
</dbReference>
<dbReference type="AlphaFoldDB" id="A0A016BW74"/>
<comment type="caution">
    <text evidence="1">The sequence shown here is derived from an EMBL/GenBank/DDBJ whole genome shotgun (WGS) entry which is preliminary data.</text>
</comment>
<dbReference type="CDD" id="cd10585">
    <property type="entry name" value="CE4_SF"/>
    <property type="match status" value="1"/>
</dbReference>
<proteinExistence type="predicted"/>
<dbReference type="PATRIC" id="fig|1339280.3.peg.1865"/>
<evidence type="ECO:0008006" key="3">
    <source>
        <dbReference type="Google" id="ProtNLM"/>
    </source>
</evidence>
<dbReference type="Proteomes" id="UP000022272">
    <property type="component" value="Unassembled WGS sequence"/>
</dbReference>
<protein>
    <recommendedName>
        <fullName evidence="3">Polysaccharide deacetylase</fullName>
    </recommendedName>
</protein>
<accession>A0A016BW74</accession>
<gene>
    <name evidence="1" type="ORF">M076_1941</name>
</gene>
<organism evidence="1 2">
    <name type="scientific">Bacteroides fragilis str. 2-F-2 #4</name>
    <dbReference type="NCBI Taxonomy" id="1339280"/>
    <lineage>
        <taxon>Bacteria</taxon>
        <taxon>Pseudomonadati</taxon>
        <taxon>Bacteroidota</taxon>
        <taxon>Bacteroidia</taxon>
        <taxon>Bacteroidales</taxon>
        <taxon>Bacteroidaceae</taxon>
        <taxon>Bacteroides</taxon>
    </lineage>
</organism>
<name>A0A016BW74_BACFG</name>